<evidence type="ECO:0000313" key="2">
    <source>
        <dbReference type="Proteomes" id="UP000887577"/>
    </source>
</evidence>
<evidence type="ECO:0000313" key="3">
    <source>
        <dbReference type="WBParaSite" id="PSU_v2.g10835.t1"/>
    </source>
</evidence>
<dbReference type="PROSITE" id="PS51727">
    <property type="entry name" value="CBP_P300_HAT"/>
    <property type="match status" value="1"/>
</dbReference>
<name>A0A914XUB2_9BILA</name>
<feature type="domain" description="CBP/p300-type HAT" evidence="1">
    <location>
        <begin position="1"/>
        <end position="140"/>
    </location>
</feature>
<dbReference type="InterPro" id="IPR031162">
    <property type="entry name" value="CBP_P300_HAT"/>
</dbReference>
<dbReference type="Proteomes" id="UP000887577">
    <property type="component" value="Unplaced"/>
</dbReference>
<evidence type="ECO:0000259" key="1">
    <source>
        <dbReference type="PROSITE" id="PS51727"/>
    </source>
</evidence>
<dbReference type="AlphaFoldDB" id="A0A914XUB2"/>
<reference evidence="3" key="1">
    <citation type="submission" date="2022-11" db="UniProtKB">
        <authorList>
            <consortium name="WormBaseParasite"/>
        </authorList>
    </citation>
    <scope>IDENTIFICATION</scope>
</reference>
<accession>A0A914XUB2</accession>
<sequence length="147" mass="17527">MYKNYFFQRGFSGGKYKVVEIPYFYGDFWYMEVERYWTEYQQRNPRHLFPVQLLMNIKDSMNDPVNKELMLIVDLMSPQQQSKATKLPLQDLCPTIECNIIADREAFLMHQRANGFSFQTIQHAHLSTKRLCYAIKNGYMCTDNNNL</sequence>
<dbReference type="WBParaSite" id="PSU_v2.g10835.t1">
    <property type="protein sequence ID" value="PSU_v2.g10835.t1"/>
    <property type="gene ID" value="PSU_v2.g10835"/>
</dbReference>
<protein>
    <submittedName>
        <fullName evidence="3">CBP/p300-type HAT domain-containing protein</fullName>
    </submittedName>
</protein>
<organism evidence="2 3">
    <name type="scientific">Panagrolaimus superbus</name>
    <dbReference type="NCBI Taxonomy" id="310955"/>
    <lineage>
        <taxon>Eukaryota</taxon>
        <taxon>Metazoa</taxon>
        <taxon>Ecdysozoa</taxon>
        <taxon>Nematoda</taxon>
        <taxon>Chromadorea</taxon>
        <taxon>Rhabditida</taxon>
        <taxon>Tylenchina</taxon>
        <taxon>Panagrolaimomorpha</taxon>
        <taxon>Panagrolaimoidea</taxon>
        <taxon>Panagrolaimidae</taxon>
        <taxon>Panagrolaimus</taxon>
    </lineage>
</organism>
<keyword evidence="2" id="KW-1185">Reference proteome</keyword>
<dbReference type="GO" id="GO:0004402">
    <property type="term" value="F:histone acetyltransferase activity"/>
    <property type="evidence" value="ECO:0007669"/>
    <property type="project" value="InterPro"/>
</dbReference>
<proteinExistence type="predicted"/>